<dbReference type="AlphaFoldDB" id="A0A917A5J0"/>
<dbReference type="RefSeq" id="WP_188477182.1">
    <property type="nucleotide sequence ID" value="NZ_BMFJ01000001.1"/>
</dbReference>
<keyword evidence="2" id="KW-1185">Reference proteome</keyword>
<gene>
    <name evidence="1" type="ORF">GCM10011360_16540</name>
</gene>
<reference evidence="2" key="1">
    <citation type="journal article" date="2019" name="Int. J. Syst. Evol. Microbiol.">
        <title>The Global Catalogue of Microorganisms (GCM) 10K type strain sequencing project: providing services to taxonomists for standard genome sequencing and annotation.</title>
        <authorList>
            <consortium name="The Broad Institute Genomics Platform"/>
            <consortium name="The Broad Institute Genome Sequencing Center for Infectious Disease"/>
            <person name="Wu L."/>
            <person name="Ma J."/>
        </authorList>
    </citation>
    <scope>NUCLEOTIDE SEQUENCE [LARGE SCALE GENOMIC DNA]</scope>
    <source>
        <strain evidence="2">CGMCC 1.12664</strain>
    </source>
</reference>
<evidence type="ECO:0000313" key="1">
    <source>
        <dbReference type="EMBL" id="GGE29110.1"/>
    </source>
</evidence>
<dbReference type="Proteomes" id="UP000612855">
    <property type="component" value="Unassembled WGS sequence"/>
</dbReference>
<protein>
    <submittedName>
        <fullName evidence="1">Uncharacterized protein</fullName>
    </submittedName>
</protein>
<comment type="caution">
    <text evidence="1">The sequence shown here is derived from an EMBL/GenBank/DDBJ whole genome shotgun (WGS) entry which is preliminary data.</text>
</comment>
<accession>A0A917A5J0</accession>
<dbReference type="EMBL" id="BMFJ01000001">
    <property type="protein sequence ID" value="GGE29110.1"/>
    <property type="molecule type" value="Genomic_DNA"/>
</dbReference>
<proteinExistence type="predicted"/>
<evidence type="ECO:0000313" key="2">
    <source>
        <dbReference type="Proteomes" id="UP000612855"/>
    </source>
</evidence>
<organism evidence="1 2">
    <name type="scientific">Primorskyibacter flagellatus</name>
    <dbReference type="NCBI Taxonomy" id="1387277"/>
    <lineage>
        <taxon>Bacteria</taxon>
        <taxon>Pseudomonadati</taxon>
        <taxon>Pseudomonadota</taxon>
        <taxon>Alphaproteobacteria</taxon>
        <taxon>Rhodobacterales</taxon>
        <taxon>Roseobacteraceae</taxon>
        <taxon>Primorskyibacter</taxon>
    </lineage>
</organism>
<name>A0A917A5J0_9RHOB</name>
<sequence length="66" mass="6993">MKTKRPTKAQIQNAIAAVHSQGLIAHALHFTSDGGFRVELTPAEIAVATAAHSARRSGPKTYGEPK</sequence>